<keyword evidence="4" id="KW-0158">Chromosome</keyword>
<name>A0ABP0EGY0_9ASCO</name>
<protein>
    <submittedName>
        <fullName evidence="9">Uncharacterized protein</fullName>
    </submittedName>
</protein>
<keyword evidence="7" id="KW-0175">Coiled coil</keyword>
<dbReference type="EMBL" id="OZ004258">
    <property type="protein sequence ID" value="CAK7913551.1"/>
    <property type="molecule type" value="Genomic_DNA"/>
</dbReference>
<evidence type="ECO:0000256" key="8">
    <source>
        <dbReference type="SAM" id="MobiDB-lite"/>
    </source>
</evidence>
<keyword evidence="5" id="KW-0539">Nucleus</keyword>
<proteinExistence type="inferred from homology"/>
<keyword evidence="10" id="KW-1185">Reference proteome</keyword>
<evidence type="ECO:0000256" key="3">
    <source>
        <dbReference type="ARBA" id="ARBA00007321"/>
    </source>
</evidence>
<dbReference type="Pfam" id="PF09496">
    <property type="entry name" value="CENP-O"/>
    <property type="match status" value="1"/>
</dbReference>
<dbReference type="Proteomes" id="UP001497600">
    <property type="component" value="Chromosome F"/>
</dbReference>
<evidence type="ECO:0000256" key="2">
    <source>
        <dbReference type="ARBA" id="ARBA00004584"/>
    </source>
</evidence>
<keyword evidence="6" id="KW-0137">Centromere</keyword>
<evidence type="ECO:0000256" key="7">
    <source>
        <dbReference type="SAM" id="Coils"/>
    </source>
</evidence>
<evidence type="ECO:0000256" key="5">
    <source>
        <dbReference type="ARBA" id="ARBA00023242"/>
    </source>
</evidence>
<comment type="similarity">
    <text evidence="3">Belongs to the CENP-O/MCM21 family.</text>
</comment>
<evidence type="ECO:0000313" key="9">
    <source>
        <dbReference type="EMBL" id="CAK7913551.1"/>
    </source>
</evidence>
<evidence type="ECO:0000313" key="10">
    <source>
        <dbReference type="Proteomes" id="UP001497600"/>
    </source>
</evidence>
<comment type="subcellular location">
    <subcellularLocation>
        <location evidence="2">Chromosome</location>
        <location evidence="2">Centromere</location>
    </subcellularLocation>
    <subcellularLocation>
        <location evidence="1">Nucleus</location>
    </subcellularLocation>
</comment>
<dbReference type="InterPro" id="IPR018464">
    <property type="entry name" value="CENP-O"/>
</dbReference>
<feature type="compositionally biased region" description="Polar residues" evidence="8">
    <location>
        <begin position="54"/>
        <end position="73"/>
    </location>
</feature>
<evidence type="ECO:0000256" key="4">
    <source>
        <dbReference type="ARBA" id="ARBA00022454"/>
    </source>
</evidence>
<feature type="region of interest" description="Disordered" evidence="8">
    <location>
        <begin position="105"/>
        <end position="124"/>
    </location>
</feature>
<feature type="region of interest" description="Disordered" evidence="8">
    <location>
        <begin position="54"/>
        <end position="83"/>
    </location>
</feature>
<organism evidence="9 10">
    <name type="scientific">[Candida] anglica</name>
    <dbReference type="NCBI Taxonomy" id="148631"/>
    <lineage>
        <taxon>Eukaryota</taxon>
        <taxon>Fungi</taxon>
        <taxon>Dikarya</taxon>
        <taxon>Ascomycota</taxon>
        <taxon>Saccharomycotina</taxon>
        <taxon>Pichiomycetes</taxon>
        <taxon>Debaryomycetaceae</taxon>
        <taxon>Kurtzmaniella</taxon>
    </lineage>
</organism>
<evidence type="ECO:0000256" key="1">
    <source>
        <dbReference type="ARBA" id="ARBA00004123"/>
    </source>
</evidence>
<feature type="coiled-coil region" evidence="7">
    <location>
        <begin position="10"/>
        <end position="44"/>
    </location>
</feature>
<feature type="compositionally biased region" description="Basic and acidic residues" evidence="8">
    <location>
        <begin position="105"/>
        <end position="123"/>
    </location>
</feature>
<evidence type="ECO:0000256" key="6">
    <source>
        <dbReference type="ARBA" id="ARBA00023328"/>
    </source>
</evidence>
<accession>A0ABP0EGY0</accession>
<sequence>MDIVEIKKYIEESLEDVHSLERDVGRLEDEKIALMEQIRLLEEENYSEAIAIDTTPTNTTDIESTRATNENSGNNKKKNGDTPLLQHKYFDDSLLEFFGSNQSDAIDKNQNKDGDVDCENGERSRKRRRTIIPEGIHNSALYENIYRFGGITAFPINKYLFDENEEILGLRFDVFTFQKFHTPHYVILRKEPSKDHDKWRVFKHTLPVYVPIRQYEAQLDDNDVTIAAFAKSIRTFLVLIQYKHDKFNSVNKLGFKVIPDLQCERVIVEKASKRMELICSNDRIDEVHITSQLSKELKLYYESMLRNCPIKDLVKTFRKISKT</sequence>
<gene>
    <name evidence="9" type="ORF">CAAN4_F12266</name>
</gene>
<reference evidence="9 10" key="1">
    <citation type="submission" date="2024-01" db="EMBL/GenBank/DDBJ databases">
        <authorList>
            <consortium name="Genoscope - CEA"/>
            <person name="William W."/>
        </authorList>
    </citation>
    <scope>NUCLEOTIDE SEQUENCE [LARGE SCALE GENOMIC DNA]</scope>
    <source>
        <strain evidence="9 10">29B2s-10</strain>
    </source>
</reference>